<keyword evidence="2" id="KW-0732">Signal</keyword>
<evidence type="ECO:0000313" key="5">
    <source>
        <dbReference type="EMBL" id="MFK2879876.1"/>
    </source>
</evidence>
<dbReference type="InterPro" id="IPR019734">
    <property type="entry name" value="TPR_rpt"/>
</dbReference>
<dbReference type="EMBL" id="JADIKK010000008">
    <property type="protein sequence ID" value="MFK2879876.1"/>
    <property type="molecule type" value="Genomic_DNA"/>
</dbReference>
<evidence type="ECO:0000313" key="4">
    <source>
        <dbReference type="EMBL" id="MFK2876311.1"/>
    </source>
</evidence>
<dbReference type="Pfam" id="PF13432">
    <property type="entry name" value="TPR_16"/>
    <property type="match status" value="3"/>
</dbReference>
<dbReference type="EMBL" id="JADIKK010000008">
    <property type="protein sequence ID" value="MFK2876311.1"/>
    <property type="molecule type" value="Genomic_DNA"/>
</dbReference>
<dbReference type="PROSITE" id="PS51257">
    <property type="entry name" value="PROKAR_LIPOPROTEIN"/>
    <property type="match status" value="1"/>
</dbReference>
<dbReference type="EMBL" id="JADIKK010000007">
    <property type="protein sequence ID" value="MFK2875857.1"/>
    <property type="molecule type" value="Genomic_DNA"/>
</dbReference>
<protein>
    <submittedName>
        <fullName evidence="3">Type IV pilus biogenesis/stability protein PilW</fullName>
    </submittedName>
</protein>
<dbReference type="PANTHER" id="PTHR44809">
    <property type="match status" value="1"/>
</dbReference>
<evidence type="ECO:0000256" key="2">
    <source>
        <dbReference type="SAM" id="SignalP"/>
    </source>
</evidence>
<dbReference type="InterPro" id="IPR013360">
    <property type="entry name" value="Pilus_4_PilW"/>
</dbReference>
<keyword evidence="1" id="KW-0802">TPR repeat</keyword>
<feature type="signal peptide" evidence="2">
    <location>
        <begin position="1"/>
        <end position="23"/>
    </location>
</feature>
<dbReference type="PROSITE" id="PS50005">
    <property type="entry name" value="TPR"/>
    <property type="match status" value="2"/>
</dbReference>
<feature type="repeat" description="TPR" evidence="1">
    <location>
        <begin position="47"/>
        <end position="80"/>
    </location>
</feature>
<evidence type="ECO:0000313" key="3">
    <source>
        <dbReference type="EMBL" id="MFK2875857.1"/>
    </source>
</evidence>
<name>A0ABW8J0R4_9GAMM</name>
<proteinExistence type="predicted"/>
<organism evidence="3 6">
    <name type="scientific">Rhodanobacter hydrolyticus</name>
    <dbReference type="NCBI Taxonomy" id="2250595"/>
    <lineage>
        <taxon>Bacteria</taxon>
        <taxon>Pseudomonadati</taxon>
        <taxon>Pseudomonadota</taxon>
        <taxon>Gammaproteobacteria</taxon>
        <taxon>Lysobacterales</taxon>
        <taxon>Rhodanobacteraceae</taxon>
        <taxon>Rhodanobacter</taxon>
    </lineage>
</organism>
<gene>
    <name evidence="3" type="primary">pilW</name>
    <name evidence="3" type="ORF">ISP25_02060</name>
    <name evidence="4" type="ORF">ISP25_04420</name>
    <name evidence="5" type="ORF">ISP25_22680</name>
</gene>
<feature type="repeat" description="TPR" evidence="1">
    <location>
        <begin position="81"/>
        <end position="114"/>
    </location>
</feature>
<dbReference type="InterPro" id="IPR052943">
    <property type="entry name" value="TMTC_O-mannosyl-trnsfr"/>
</dbReference>
<dbReference type="Pfam" id="PF13174">
    <property type="entry name" value="TPR_6"/>
    <property type="match status" value="1"/>
</dbReference>
<evidence type="ECO:0000256" key="1">
    <source>
        <dbReference type="PROSITE-ProRule" id="PRU00339"/>
    </source>
</evidence>
<dbReference type="SMART" id="SM00028">
    <property type="entry name" value="TPR"/>
    <property type="match status" value="4"/>
</dbReference>
<evidence type="ECO:0000313" key="6">
    <source>
        <dbReference type="Proteomes" id="UP001620339"/>
    </source>
</evidence>
<keyword evidence="6" id="KW-1185">Reference proteome</keyword>
<dbReference type="InterPro" id="IPR011990">
    <property type="entry name" value="TPR-like_helical_dom_sf"/>
</dbReference>
<feature type="chain" id="PRO_5045033811" evidence="2">
    <location>
        <begin position="24"/>
        <end position="265"/>
    </location>
</feature>
<sequence length="265" mass="28526">MRCKSLVGLSLMLALAGCVTVHNDGNGPGPTDHIPKASKADQREDAARIHTDLAQHYLAAGNLEGALDKLKLALQFDPNYIPAHTVIAFVYEKINKLPEAETNYRQAVALAPDKGDVNNNLGQFLCSTGKEQESLGYFRKAVADPFYATPDMALTNAGICQLKMGDQAGAEASFRDAIARNPGNGDALFHLAEVLYTQGDAFRARAFIQRFDALGKPTAASLKLGYDIESRLGNTDAAQSYLGRLQGQFPDSEQARALKATASRP</sequence>
<accession>A0ABW8J0R4</accession>
<dbReference type="Gene3D" id="1.25.40.10">
    <property type="entry name" value="Tetratricopeptide repeat domain"/>
    <property type="match status" value="1"/>
</dbReference>
<dbReference type="SUPFAM" id="SSF48452">
    <property type="entry name" value="TPR-like"/>
    <property type="match status" value="1"/>
</dbReference>
<comment type="caution">
    <text evidence="3">The sequence shown here is derived from an EMBL/GenBank/DDBJ whole genome shotgun (WGS) entry which is preliminary data.</text>
</comment>
<dbReference type="Proteomes" id="UP001620339">
    <property type="component" value="Unassembled WGS sequence"/>
</dbReference>
<dbReference type="PANTHER" id="PTHR44809:SF1">
    <property type="entry name" value="PROTEIN O-MANNOSYL-TRANSFERASE TMTC1"/>
    <property type="match status" value="1"/>
</dbReference>
<dbReference type="NCBIfam" id="TIGR02521">
    <property type="entry name" value="type_IV_pilW"/>
    <property type="match status" value="1"/>
</dbReference>
<reference evidence="3 6" key="1">
    <citation type="submission" date="2020-10" db="EMBL/GenBank/DDBJ databases">
        <title>Phylogeny of dyella-like bacteria.</title>
        <authorList>
            <person name="Fu J."/>
        </authorList>
    </citation>
    <scope>NUCLEOTIDE SEQUENCE [LARGE SCALE GENOMIC DNA]</scope>
    <source>
        <strain evidence="3 6">KACC 19113</strain>
    </source>
</reference>